<feature type="compositionally biased region" description="Polar residues" evidence="1">
    <location>
        <begin position="1126"/>
        <end position="1149"/>
    </location>
</feature>
<feature type="compositionally biased region" description="Polar residues" evidence="1">
    <location>
        <begin position="592"/>
        <end position="602"/>
    </location>
</feature>
<feature type="compositionally biased region" description="Polar residues" evidence="1">
    <location>
        <begin position="1076"/>
        <end position="1095"/>
    </location>
</feature>
<feature type="compositionally biased region" description="Basic and acidic residues" evidence="1">
    <location>
        <begin position="840"/>
        <end position="849"/>
    </location>
</feature>
<feature type="region of interest" description="Disordered" evidence="1">
    <location>
        <begin position="722"/>
        <end position="1213"/>
    </location>
</feature>
<feature type="compositionally biased region" description="Polar residues" evidence="1">
    <location>
        <begin position="250"/>
        <end position="264"/>
    </location>
</feature>
<proteinExistence type="predicted"/>
<feature type="region of interest" description="Disordered" evidence="1">
    <location>
        <begin position="592"/>
        <end position="657"/>
    </location>
</feature>
<feature type="compositionally biased region" description="Pro residues" evidence="1">
    <location>
        <begin position="317"/>
        <end position="327"/>
    </location>
</feature>
<feature type="compositionally biased region" description="Polar residues" evidence="1">
    <location>
        <begin position="773"/>
        <end position="786"/>
    </location>
</feature>
<dbReference type="Proteomes" id="UP000242877">
    <property type="component" value="Unassembled WGS sequence"/>
</dbReference>
<feature type="region of interest" description="Disordered" evidence="1">
    <location>
        <begin position="675"/>
        <end position="707"/>
    </location>
</feature>
<sequence>MSTIPPAKQDIWDYENSQFFVTVQSQDKKPHRHRRATARELNALFHPSADQPPRADPTAHWYNAQCLHYGLKPSSVKGTAHKRLLEASNKEHLIVPSWIRKIERKLKREWDARVAESQSRSRREQRRADTDQSTRKSKKRRVSTNTTRDPEVIVIDNESPPVSPESVRHMSTTARVRSTGDPGTGKRKRDKTKEPTPRPGSILDTLPLLVRDAATPATESRKKRKRDRGERSGRDEERNGVTDIPGGLGASTSHSVALTQTATPRHQRKSATPVQRASPSPSPSSTSSASSSSSSESSDEDDLPLLPSRLELRSRRPPPPPAQPPQIPTIRATNVTPPHSPAVAPSGFLTAVHNRDSMSQRSAPAPAAGSARNTMRVPHPKTNTRPLPNGAPSHNDPNRLRKSMNGNTGVPSAPSSSAPLPVTGQPARNSFQNAIPPNGSTSKAVQFGSRPNHTAISVHNRSNANSVIHPLPQKPQASAVQPATPDLLSRSNAAKQLAHKAQQTPQQATTSRPDTRPPANSASGVRRPEAAGSTTPTANARLRKDLLELDPSSTVSGEAIAAMARFREQASSAHQKGLSNDQPRQNLARNIGASSAQQATNETSREPPHREAPVLVQQSSSVTKRVTTQIPAQAPIQAPSSTANGTDSAASQTAGHKNQNELDSQAFASVQQASRVPPGAMNGSSTRMPTATNRSQTSLHTPAPIPEGALVFRPANIKLEPVETNTVTSASPAIERRDAPETSNPRIKTEPGPDAPVPQIAGIDAAATGHNGNGSNRPKVISNQPQSMERSRSLSNPSSLRDRGPQNPSRRIESDVYRPNYRRSPSPRRMASANPARPPPRFDRDRRPPPVESIPPSSDFRRGPDQRPSYGRPLLDSWTPSYSSSSYGDMRPSASSSSRYNRPPSPYSRYRDDYRGQPPFKSLQWRRAYVDMKKPYSPSHSPCLGHSESHEPHTPSKHEGTSRPSTVRRGSGVNNPSPTQNQDQPLPPSTLAVSHPTCESSTRTDKPSHSPSPPLPSAGSRPVDGSESRLDATSTSNHVSPEQRTATNPHPQLPRDTAQTSKDVSKEKTALPSKIHNPSTVRPQIHDNTANQNASGEKGADGIRVLSSHSEKEHQEQGPQAVKPQTGLQDSSSRSDGLKPQSHQASVSNRPRADSHEVRQHQLLSSKQHETLPKASTGSKNQNAVSDSSPRGTSCPQPQTTQAPSPQPSLRTEGSAIMDISPIATPSSITTGSLVRRPIVRDKVVGSDGPLRPLQDTAMTDAVFNGNIDEPVQEGEVSNTVKDAAAVAPKTLTKPDVPSASNPSLGEVQERSSNIVSKVSKGRPDNQRPICSKDRQIDPPQHTVNQKGGSAKETAVSSSALEPSTRLSNRISSPSQTLGSRAAAPDTSTPVKSHDLPPNAKSQKPALFLSGVDSLGAARSFFNSSENAAIKKVEWWGKWNVVCTFSTLEDARKAYNHQPKIRKTPRRPGEPRSVKVQWFEERPLRRLQPKSSYEAIQSEGRDHESRRHMPNSSIATKSIDDSGRASVEPKLPPAIGGHIVQLPGSIQGPSRTPSDSTKGAHPRSSDALPHKNSFSVSQSGVVSDHGMALPVHARVGGSELEQAKGTPPARIHIRFADSQSESQSSDDKSPQPAVENQSHPGSDIQPESYGISIRGQASAPQPDVSRPPVLSHIPSWNAGFDAIQPPTLQGFDLHRSHTYISGHSIAGSRPPAILNRWRERSQFKESASDKLSHTSYDIKREPLGSDGPSVMDIPIKGAADRERWHTVQSDNSQRNSLEHRISFTRTS</sequence>
<feature type="compositionally biased region" description="Polar residues" evidence="1">
    <location>
        <begin position="972"/>
        <end position="984"/>
    </location>
</feature>
<feature type="compositionally biased region" description="Low complexity" evidence="1">
    <location>
        <begin position="361"/>
        <end position="372"/>
    </location>
</feature>
<accession>A0A167VL92</accession>
<feature type="compositionally biased region" description="Polar residues" evidence="1">
    <location>
        <begin position="1355"/>
        <end position="1379"/>
    </location>
</feature>
<feature type="compositionally biased region" description="Polar residues" evidence="1">
    <location>
        <begin position="638"/>
        <end position="657"/>
    </location>
</feature>
<evidence type="ECO:0000259" key="2">
    <source>
        <dbReference type="Pfam" id="PF25061"/>
    </source>
</evidence>
<feature type="compositionally biased region" description="Polar residues" evidence="1">
    <location>
        <begin position="1547"/>
        <end position="1557"/>
    </location>
</feature>
<feature type="region of interest" description="Disordered" evidence="1">
    <location>
        <begin position="1762"/>
        <end position="1787"/>
    </location>
</feature>
<feature type="region of interest" description="Disordered" evidence="1">
    <location>
        <begin position="1289"/>
        <end position="1404"/>
    </location>
</feature>
<dbReference type="VEuPathDB" id="FungiDB:AAP_05398"/>
<feature type="compositionally biased region" description="Low complexity" evidence="1">
    <location>
        <begin position="881"/>
        <end position="902"/>
    </location>
</feature>
<feature type="region of interest" description="Disordered" evidence="1">
    <location>
        <begin position="1617"/>
        <end position="1648"/>
    </location>
</feature>
<dbReference type="Pfam" id="PF25061">
    <property type="entry name" value="RRM_fung"/>
    <property type="match status" value="1"/>
</dbReference>
<feature type="region of interest" description="Disordered" evidence="1">
    <location>
        <begin position="1489"/>
        <end position="1581"/>
    </location>
</feature>
<feature type="compositionally biased region" description="Polar residues" evidence="1">
    <location>
        <begin position="1031"/>
        <end position="1050"/>
    </location>
</feature>
<protein>
    <recommendedName>
        <fullName evidence="2">RNA-binding domain-containing protein</fullName>
    </recommendedName>
</protein>
<dbReference type="EMBL" id="AZGZ01000031">
    <property type="protein sequence ID" value="KZZ87694.1"/>
    <property type="molecule type" value="Genomic_DNA"/>
</dbReference>
<comment type="caution">
    <text evidence="3">The sequence shown here is derived from an EMBL/GenBank/DDBJ whole genome shotgun (WGS) entry which is preliminary data.</text>
</comment>
<feature type="compositionally biased region" description="Polar residues" evidence="1">
    <location>
        <begin position="426"/>
        <end position="466"/>
    </location>
</feature>
<feature type="compositionally biased region" description="Low complexity" evidence="1">
    <location>
        <begin position="275"/>
        <end position="296"/>
    </location>
</feature>
<feature type="compositionally biased region" description="Polar residues" evidence="1">
    <location>
        <begin position="682"/>
        <end position="700"/>
    </location>
</feature>
<feature type="compositionally biased region" description="Basic and acidic residues" evidence="1">
    <location>
        <begin position="603"/>
        <end position="612"/>
    </location>
</feature>
<evidence type="ECO:0000313" key="4">
    <source>
        <dbReference type="Proteomes" id="UP000242877"/>
    </source>
</evidence>
<organism evidence="3 4">
    <name type="scientific">Ascosphaera apis ARSEF 7405</name>
    <dbReference type="NCBI Taxonomy" id="392613"/>
    <lineage>
        <taxon>Eukaryota</taxon>
        <taxon>Fungi</taxon>
        <taxon>Dikarya</taxon>
        <taxon>Ascomycota</taxon>
        <taxon>Pezizomycotina</taxon>
        <taxon>Eurotiomycetes</taxon>
        <taxon>Eurotiomycetidae</taxon>
        <taxon>Onygenales</taxon>
        <taxon>Ascosphaeraceae</taxon>
        <taxon>Ascosphaera</taxon>
    </lineage>
</organism>
<feature type="compositionally biased region" description="Polar residues" evidence="1">
    <location>
        <begin position="1572"/>
        <end position="1581"/>
    </location>
</feature>
<name>A0A167VL92_9EURO</name>
<evidence type="ECO:0000256" key="1">
    <source>
        <dbReference type="SAM" id="MobiDB-lite"/>
    </source>
</evidence>
<feature type="compositionally biased region" description="Basic and acidic residues" evidence="1">
    <location>
        <begin position="947"/>
        <end position="961"/>
    </location>
</feature>
<feature type="domain" description="RNA-binding" evidence="2">
    <location>
        <begin position="1402"/>
        <end position="1482"/>
    </location>
</feature>
<feature type="compositionally biased region" description="Basic and acidic residues" evidence="1">
    <location>
        <begin position="1322"/>
        <end position="1337"/>
    </location>
</feature>
<feature type="compositionally biased region" description="Basic and acidic residues" evidence="1">
    <location>
        <begin position="800"/>
        <end position="816"/>
    </location>
</feature>
<feature type="region of interest" description="Disordered" evidence="1">
    <location>
        <begin position="109"/>
        <end position="542"/>
    </location>
</feature>
<gene>
    <name evidence="3" type="ORF">AAP_05398</name>
</gene>
<dbReference type="InterPro" id="IPR056812">
    <property type="entry name" value="RRM_fung"/>
</dbReference>
<keyword evidence="4" id="KW-1185">Reference proteome</keyword>
<dbReference type="OrthoDB" id="3918848at2759"/>
<feature type="compositionally biased region" description="Polar residues" evidence="1">
    <location>
        <begin position="616"/>
        <end position="631"/>
    </location>
</feature>
<feature type="compositionally biased region" description="Basic and acidic residues" evidence="1">
    <location>
        <begin position="109"/>
        <end position="134"/>
    </location>
</feature>
<feature type="compositionally biased region" description="Low complexity" evidence="1">
    <location>
        <begin position="817"/>
        <end position="835"/>
    </location>
</feature>
<feature type="compositionally biased region" description="Low complexity" evidence="1">
    <location>
        <begin position="411"/>
        <end position="421"/>
    </location>
</feature>
<feature type="compositionally biased region" description="Low complexity" evidence="1">
    <location>
        <begin position="1193"/>
        <end position="1204"/>
    </location>
</feature>
<feature type="compositionally biased region" description="Polar residues" evidence="1">
    <location>
        <begin position="501"/>
        <end position="523"/>
    </location>
</feature>
<feature type="compositionally biased region" description="Polar residues" evidence="1">
    <location>
        <begin position="1766"/>
        <end position="1775"/>
    </location>
</feature>
<reference evidence="3 4" key="1">
    <citation type="journal article" date="2016" name="Genome Biol. Evol.">
        <title>Divergent and convergent evolution of fungal pathogenicity.</title>
        <authorList>
            <person name="Shang Y."/>
            <person name="Xiao G."/>
            <person name="Zheng P."/>
            <person name="Cen K."/>
            <person name="Zhan S."/>
            <person name="Wang C."/>
        </authorList>
    </citation>
    <scope>NUCLEOTIDE SEQUENCE [LARGE SCALE GENOMIC DNA]</scope>
    <source>
        <strain evidence="3 4">ARSEF 7405</strain>
    </source>
</reference>
<feature type="compositionally biased region" description="Basic and acidic residues" evidence="1">
    <location>
        <begin position="1151"/>
        <end position="1160"/>
    </location>
</feature>
<evidence type="ECO:0000313" key="3">
    <source>
        <dbReference type="EMBL" id="KZZ87694.1"/>
    </source>
</evidence>
<feature type="compositionally biased region" description="Basic and acidic residues" evidence="1">
    <location>
        <begin position="227"/>
        <end position="240"/>
    </location>
</feature>
<feature type="compositionally biased region" description="Polar residues" evidence="1">
    <location>
        <begin position="1174"/>
        <end position="1192"/>
    </location>
</feature>